<evidence type="ECO:0000313" key="2">
    <source>
        <dbReference type="EMBL" id="MBR0794899.1"/>
    </source>
</evidence>
<evidence type="ECO:0008006" key="4">
    <source>
        <dbReference type="Google" id="ProtNLM"/>
    </source>
</evidence>
<dbReference type="RefSeq" id="WP_212399517.1">
    <property type="nucleotide sequence ID" value="NZ_JAFCJH010000004.1"/>
</dbReference>
<feature type="chain" id="PRO_5045245960" description="Secreted protein" evidence="1">
    <location>
        <begin position="23"/>
        <end position="71"/>
    </location>
</feature>
<protein>
    <recommendedName>
        <fullName evidence="4">Secreted protein</fullName>
    </recommendedName>
</protein>
<reference evidence="3" key="1">
    <citation type="journal article" date="2021" name="ISME J.">
        <title>Evolutionary origin and ecological implication of a unique nif island in free-living Bradyrhizobium lineages.</title>
        <authorList>
            <person name="Tao J."/>
        </authorList>
    </citation>
    <scope>NUCLEOTIDE SEQUENCE [LARGE SCALE GENOMIC DNA]</scope>
    <source>
        <strain evidence="3">SZCCT0434</strain>
    </source>
</reference>
<accession>A0ABS5FDM0</accession>
<dbReference type="Proteomes" id="UP001315278">
    <property type="component" value="Unassembled WGS sequence"/>
</dbReference>
<feature type="signal peptide" evidence="1">
    <location>
        <begin position="1"/>
        <end position="22"/>
    </location>
</feature>
<proteinExistence type="predicted"/>
<keyword evidence="1" id="KW-0732">Signal</keyword>
<keyword evidence="3" id="KW-1185">Reference proteome</keyword>
<gene>
    <name evidence="2" type="ORF">JQ615_05785</name>
</gene>
<name>A0ABS5FDM0_9BRAD</name>
<sequence length="71" mass="7653">MVVPFLKTARIAAATILINASALPPPTAVSCTLSVFRVLPSVSMCIRAKRSFASWTAYLKIEGKSPLTFLK</sequence>
<dbReference type="PROSITE" id="PS51257">
    <property type="entry name" value="PROKAR_LIPOPROTEIN"/>
    <property type="match status" value="1"/>
</dbReference>
<organism evidence="2 3">
    <name type="scientific">Bradyrhizobium jicamae</name>
    <dbReference type="NCBI Taxonomy" id="280332"/>
    <lineage>
        <taxon>Bacteria</taxon>
        <taxon>Pseudomonadati</taxon>
        <taxon>Pseudomonadota</taxon>
        <taxon>Alphaproteobacteria</taxon>
        <taxon>Hyphomicrobiales</taxon>
        <taxon>Nitrobacteraceae</taxon>
        <taxon>Bradyrhizobium</taxon>
    </lineage>
</organism>
<dbReference type="EMBL" id="JAFCJH010000004">
    <property type="protein sequence ID" value="MBR0794899.1"/>
    <property type="molecule type" value="Genomic_DNA"/>
</dbReference>
<comment type="caution">
    <text evidence="2">The sequence shown here is derived from an EMBL/GenBank/DDBJ whole genome shotgun (WGS) entry which is preliminary data.</text>
</comment>
<evidence type="ECO:0000256" key="1">
    <source>
        <dbReference type="SAM" id="SignalP"/>
    </source>
</evidence>
<evidence type="ECO:0000313" key="3">
    <source>
        <dbReference type="Proteomes" id="UP001315278"/>
    </source>
</evidence>